<evidence type="ECO:0000256" key="5">
    <source>
        <dbReference type="ARBA" id="ARBA00023242"/>
    </source>
</evidence>
<sequence>MLLKKAYAALNLTFSKVYLPPSSSNGDALSPTYHGDTEIKDEGASRASVRTHAGKQPIVLSEEDLDSADVSQQIQAPNVKNKRPRLDPAPDQVDADGFLEDIDVQEITLSAPTIKTPSRNCDKFFSKLFDSSLQNGDGKVKKHCNCTICKKTLVADISTLRRHLGAYHALQYRAWALKENFKSMIPADVKSRREAIAKEKAKQCLLDDHLKEMPKKERIVAYSHQLFRSIAIEWLIATGQPLLALEHPTFKKMIDIAARAQDGVEIPLCKVAHEELLDMFRQRMSNLKATLNSNKVPGDINLTCDAWQASNVDGYFATTAYWIETVVGGQWKL</sequence>
<evidence type="ECO:0000256" key="2">
    <source>
        <dbReference type="ARBA" id="ARBA00022723"/>
    </source>
</evidence>
<feature type="region of interest" description="Disordered" evidence="6">
    <location>
        <begin position="24"/>
        <end position="90"/>
    </location>
</feature>
<evidence type="ECO:0000313" key="8">
    <source>
        <dbReference type="Proteomes" id="UP000309038"/>
    </source>
</evidence>
<gene>
    <name evidence="7" type="ORF">EW026_g4311</name>
</gene>
<evidence type="ECO:0000256" key="6">
    <source>
        <dbReference type="SAM" id="MobiDB-lite"/>
    </source>
</evidence>
<dbReference type="PANTHER" id="PTHR46481">
    <property type="entry name" value="ZINC FINGER BED DOMAIN-CONTAINING PROTEIN 4"/>
    <property type="match status" value="1"/>
</dbReference>
<comment type="subcellular location">
    <subcellularLocation>
        <location evidence="1">Nucleus</location>
    </subcellularLocation>
</comment>
<dbReference type="EMBL" id="SGPJ01000150">
    <property type="protein sequence ID" value="THG97764.1"/>
    <property type="molecule type" value="Genomic_DNA"/>
</dbReference>
<keyword evidence="8" id="KW-1185">Reference proteome</keyword>
<feature type="compositionally biased region" description="Basic and acidic residues" evidence="6">
    <location>
        <begin position="35"/>
        <end position="44"/>
    </location>
</feature>
<dbReference type="GO" id="GO:0008270">
    <property type="term" value="F:zinc ion binding"/>
    <property type="evidence" value="ECO:0007669"/>
    <property type="project" value="UniProtKB-KW"/>
</dbReference>
<feature type="compositionally biased region" description="Polar residues" evidence="6">
    <location>
        <begin position="69"/>
        <end position="78"/>
    </location>
</feature>
<keyword evidence="2" id="KW-0479">Metal-binding</keyword>
<dbReference type="InterPro" id="IPR052035">
    <property type="entry name" value="ZnF_BED_domain_contain"/>
</dbReference>
<protein>
    <recommendedName>
        <fullName evidence="9">BED-type domain-containing protein</fullName>
    </recommendedName>
</protein>
<reference evidence="7 8" key="1">
    <citation type="submission" date="2019-02" db="EMBL/GenBank/DDBJ databases">
        <title>Genome sequencing of the rare red list fungi Phlebia centrifuga.</title>
        <authorList>
            <person name="Buettner E."/>
            <person name="Kellner H."/>
        </authorList>
    </citation>
    <scope>NUCLEOTIDE SEQUENCE [LARGE SCALE GENOMIC DNA]</scope>
    <source>
        <strain evidence="7 8">DSM 108282</strain>
    </source>
</reference>
<evidence type="ECO:0000256" key="4">
    <source>
        <dbReference type="ARBA" id="ARBA00022833"/>
    </source>
</evidence>
<evidence type="ECO:0008006" key="9">
    <source>
        <dbReference type="Google" id="ProtNLM"/>
    </source>
</evidence>
<evidence type="ECO:0000256" key="1">
    <source>
        <dbReference type="ARBA" id="ARBA00004123"/>
    </source>
</evidence>
<comment type="caution">
    <text evidence="7">The sequence shown here is derived from an EMBL/GenBank/DDBJ whole genome shotgun (WGS) entry which is preliminary data.</text>
</comment>
<dbReference type="AlphaFoldDB" id="A0A4S4KHJ6"/>
<keyword evidence="3" id="KW-0863">Zinc-finger</keyword>
<name>A0A4S4KHJ6_9APHY</name>
<keyword evidence="4" id="KW-0862">Zinc</keyword>
<accession>A0A4S4KHJ6</accession>
<keyword evidence="5" id="KW-0539">Nucleus</keyword>
<dbReference type="Proteomes" id="UP000309038">
    <property type="component" value="Unassembled WGS sequence"/>
</dbReference>
<dbReference type="PANTHER" id="PTHR46481:SF10">
    <property type="entry name" value="ZINC FINGER BED DOMAIN-CONTAINING PROTEIN 39"/>
    <property type="match status" value="1"/>
</dbReference>
<evidence type="ECO:0000313" key="7">
    <source>
        <dbReference type="EMBL" id="THG97764.1"/>
    </source>
</evidence>
<organism evidence="7 8">
    <name type="scientific">Hermanssonia centrifuga</name>
    <dbReference type="NCBI Taxonomy" id="98765"/>
    <lineage>
        <taxon>Eukaryota</taxon>
        <taxon>Fungi</taxon>
        <taxon>Dikarya</taxon>
        <taxon>Basidiomycota</taxon>
        <taxon>Agaricomycotina</taxon>
        <taxon>Agaricomycetes</taxon>
        <taxon>Polyporales</taxon>
        <taxon>Meruliaceae</taxon>
        <taxon>Hermanssonia</taxon>
    </lineage>
</organism>
<evidence type="ECO:0000256" key="3">
    <source>
        <dbReference type="ARBA" id="ARBA00022771"/>
    </source>
</evidence>
<proteinExistence type="predicted"/>
<dbReference type="GO" id="GO:0005634">
    <property type="term" value="C:nucleus"/>
    <property type="evidence" value="ECO:0007669"/>
    <property type="project" value="UniProtKB-SubCell"/>
</dbReference>